<feature type="coiled-coil region" evidence="6">
    <location>
        <begin position="225"/>
        <end position="256"/>
    </location>
</feature>
<dbReference type="Pfam" id="PF04939">
    <property type="entry name" value="RRS1"/>
    <property type="match status" value="1"/>
</dbReference>
<reference evidence="8 9" key="1">
    <citation type="journal article" date="2012" name="Plant Cell">
        <title>Genome comparison of barley and maize smut fungi reveals targeted loss of RNA silencing components and species-specific presence of transposable elements.</title>
        <authorList>
            <person name="Laurie J.D."/>
            <person name="Ali S."/>
            <person name="Linning R."/>
            <person name="Mannhaupt G."/>
            <person name="Wong P."/>
            <person name="Gueldener U."/>
            <person name="Muensterkoetter M."/>
            <person name="Moore R."/>
            <person name="Kahmann R."/>
            <person name="Bakkeren G."/>
            <person name="Schirawski J."/>
        </authorList>
    </citation>
    <scope>NUCLEOTIDE SEQUENCE [LARGE SCALE GENOMIC DNA]</scope>
    <source>
        <strain evidence="9">Uh4875-4</strain>
    </source>
</reference>
<feature type="region of interest" description="Disordered" evidence="7">
    <location>
        <begin position="171"/>
        <end position="193"/>
    </location>
</feature>
<protein>
    <recommendedName>
        <fullName evidence="5">Ribosome biogenesis regulatory protein</fullName>
    </recommendedName>
</protein>
<evidence type="ECO:0000256" key="3">
    <source>
        <dbReference type="ARBA" id="ARBA00022517"/>
    </source>
</evidence>
<dbReference type="GO" id="GO:0042254">
    <property type="term" value="P:ribosome biogenesis"/>
    <property type="evidence" value="ECO:0007669"/>
    <property type="project" value="UniProtKB-KW"/>
</dbReference>
<keyword evidence="3 5" id="KW-0690">Ribosome biogenesis</keyword>
<dbReference type="OMA" id="ACDKNRI"/>
<organism evidence="8 9">
    <name type="scientific">Ustilago hordei</name>
    <name type="common">Barley covered smut fungus</name>
    <dbReference type="NCBI Taxonomy" id="120017"/>
    <lineage>
        <taxon>Eukaryota</taxon>
        <taxon>Fungi</taxon>
        <taxon>Dikarya</taxon>
        <taxon>Basidiomycota</taxon>
        <taxon>Ustilaginomycotina</taxon>
        <taxon>Ustilaginomycetes</taxon>
        <taxon>Ustilaginales</taxon>
        <taxon>Ustilaginaceae</taxon>
        <taxon>Ustilago</taxon>
    </lineage>
</organism>
<accession>I2FQM0</accession>
<dbReference type="STRING" id="1128400.I2FQM0"/>
<comment type="function">
    <text evidence="5">Involved in ribosomal large subunit assembly.</text>
</comment>
<feature type="region of interest" description="Disordered" evidence="7">
    <location>
        <begin position="332"/>
        <end position="353"/>
    </location>
</feature>
<feature type="compositionally biased region" description="Basic and acidic residues" evidence="7">
    <location>
        <begin position="173"/>
        <end position="193"/>
    </location>
</feature>
<evidence type="ECO:0000256" key="5">
    <source>
        <dbReference type="RuleBase" id="RU364132"/>
    </source>
</evidence>
<comment type="similarity">
    <text evidence="2 5">Belongs to the RRS1 family.</text>
</comment>
<gene>
    <name evidence="8" type="ORF">UHOR_07596</name>
</gene>
<comment type="caution">
    <text evidence="8">The sequence shown here is derived from an EMBL/GenBank/DDBJ whole genome shotgun (WGS) entry which is preliminary data.</text>
</comment>
<dbReference type="eggNOG" id="KOG1765">
    <property type="taxonomic scope" value="Eukaryota"/>
</dbReference>
<dbReference type="InterPro" id="IPR007023">
    <property type="entry name" value="Ribosom_reg"/>
</dbReference>
<sequence>MPTAIVSNTTTSLDGTALHAASTSKFKPTSVDESPTAFQFDLGLLTSINPNPLPSSPLTPEILLSRTRDGVQSLVNRIFTLPITRDPENGPLAVLPQFTSKLPREKSMPKPKPLTKWEKFAKQKGIQSKKKDKMIYDENTNEWLPRWGYKGANKDLEDQWIHELKNNANTDIDPAKTAKKERLAKKEKNEKQRMGNLARAAAASSASAVKGGKSGGLGDANASANANANANAAKLARAAAREKRKAELEADVLRSRASTASMGRFDKTLKGEQKQKGIKRKFGANEKDTKVEREANLALLNKLGTSAMRKKAANSAGQGDADLVNSRKAVQFATGGHGVTSMRDGGKGKRGRK</sequence>
<dbReference type="OrthoDB" id="28455at2759"/>
<dbReference type="GO" id="GO:0005634">
    <property type="term" value="C:nucleus"/>
    <property type="evidence" value="ECO:0007669"/>
    <property type="project" value="UniProtKB-SubCell"/>
</dbReference>
<evidence type="ECO:0000256" key="4">
    <source>
        <dbReference type="ARBA" id="ARBA00023242"/>
    </source>
</evidence>
<keyword evidence="9" id="KW-1185">Reference proteome</keyword>
<evidence type="ECO:0000256" key="7">
    <source>
        <dbReference type="SAM" id="MobiDB-lite"/>
    </source>
</evidence>
<evidence type="ECO:0000256" key="6">
    <source>
        <dbReference type="SAM" id="Coils"/>
    </source>
</evidence>
<name>I2FQM0_USTHO</name>
<keyword evidence="6" id="KW-0175">Coiled coil</keyword>
<evidence type="ECO:0000313" key="8">
    <source>
        <dbReference type="EMBL" id="CCF49213.1"/>
    </source>
</evidence>
<dbReference type="Proteomes" id="UP000006174">
    <property type="component" value="Unassembled WGS sequence"/>
</dbReference>
<evidence type="ECO:0000313" key="9">
    <source>
        <dbReference type="Proteomes" id="UP000006174"/>
    </source>
</evidence>
<evidence type="ECO:0000256" key="2">
    <source>
        <dbReference type="ARBA" id="ARBA00010077"/>
    </source>
</evidence>
<dbReference type="EMBL" id="CAGI01000142">
    <property type="protein sequence ID" value="CCF49213.1"/>
    <property type="molecule type" value="Genomic_DNA"/>
</dbReference>
<comment type="subcellular location">
    <subcellularLocation>
        <location evidence="1 5">Nucleus</location>
    </subcellularLocation>
</comment>
<proteinExistence type="inferred from homology"/>
<evidence type="ECO:0000256" key="1">
    <source>
        <dbReference type="ARBA" id="ARBA00004123"/>
    </source>
</evidence>
<dbReference type="AlphaFoldDB" id="I2FQM0"/>
<keyword evidence="4 5" id="KW-0539">Nucleus</keyword>
<dbReference type="HOGENOM" id="CLU_065163_1_0_1"/>